<evidence type="ECO:0000313" key="4">
    <source>
        <dbReference type="EMBL" id="MCH7396947.1"/>
    </source>
</evidence>
<dbReference type="Pfam" id="PF13600">
    <property type="entry name" value="DUF4140"/>
    <property type="match status" value="1"/>
</dbReference>
<dbReference type="PANTHER" id="PTHR31005:SF8">
    <property type="entry name" value="DUF4139 DOMAIN-CONTAINING PROTEIN"/>
    <property type="match status" value="1"/>
</dbReference>
<organism evidence="4 5">
    <name type="scientific">Belliella calami</name>
    <dbReference type="NCBI Taxonomy" id="2923436"/>
    <lineage>
        <taxon>Bacteria</taxon>
        <taxon>Pseudomonadati</taxon>
        <taxon>Bacteroidota</taxon>
        <taxon>Cytophagia</taxon>
        <taxon>Cytophagales</taxon>
        <taxon>Cyclobacteriaceae</taxon>
        <taxon>Belliella</taxon>
    </lineage>
</organism>
<reference evidence="4" key="1">
    <citation type="submission" date="2022-03" db="EMBL/GenBank/DDBJ databases">
        <title>De novo assembled genomes of Belliella spp. (Cyclobacteriaceae) strains.</title>
        <authorList>
            <person name="Szabo A."/>
            <person name="Korponai K."/>
            <person name="Felfoldi T."/>
        </authorList>
    </citation>
    <scope>NUCLEOTIDE SEQUENCE</scope>
    <source>
        <strain evidence="4">DSM 107340</strain>
    </source>
</reference>
<keyword evidence="5" id="KW-1185">Reference proteome</keyword>
<evidence type="ECO:0000259" key="2">
    <source>
        <dbReference type="Pfam" id="PF13598"/>
    </source>
</evidence>
<evidence type="ECO:0000256" key="1">
    <source>
        <dbReference type="SAM" id="Coils"/>
    </source>
</evidence>
<dbReference type="Proteomes" id="UP001165488">
    <property type="component" value="Unassembled WGS sequence"/>
</dbReference>
<gene>
    <name evidence="4" type="ORF">MM236_03065</name>
</gene>
<dbReference type="SUPFAM" id="SSF49464">
    <property type="entry name" value="Carboxypeptidase regulatory domain-like"/>
    <property type="match status" value="1"/>
</dbReference>
<dbReference type="RefSeq" id="WP_241273462.1">
    <property type="nucleotide sequence ID" value="NZ_JAKZGS010000002.1"/>
</dbReference>
<protein>
    <submittedName>
        <fullName evidence="4">Mucoidy inhibitor MuiA family protein</fullName>
    </submittedName>
</protein>
<feature type="domain" description="DUF4140" evidence="3">
    <location>
        <begin position="31"/>
        <end position="128"/>
    </location>
</feature>
<dbReference type="NCBIfam" id="TIGR02231">
    <property type="entry name" value="mucoidy inhibitor MuiA family protein"/>
    <property type="match status" value="2"/>
</dbReference>
<keyword evidence="1" id="KW-0175">Coiled coil</keyword>
<sequence length="621" mass="69620">MLNYILLSFALVTNLFANPTEKSIKSEIKEVTVFQNSAQINEKSSISIGAGETILTIKGKSPYIDSKSIQVKGFGDFTILSVNVQSNYLEEKISNSLDSLQSILDDEKITLQKLDAQAEVLQEKMAVLNTNKNLGGQNNGLSMIQLKQALDFYEKEISSIKNDEILNRQKSNQSKEKIQRLEMQLNESSNKPIVPVNDIIIKVSADKQVSGELAISYLVNNAGWFPKYDVRAKDISKPLDLRYKAEVWQNTGNDWNNVKLKFSNATPQKSGVIPDLKKWDLTYARLTVFDQNNYRNIGSVNGIITDSNGQAIPGANITVKGSSIGTTSDLNGRYSLTLPSSAQRLIYSFIGYRSKEFAISGDLMNVILEEDMQVLNEAVITGYGGLEGRAPRLSVRNSNASKSNLVESFDLETTTIENQTTVEIAVDKPYTITSNGDKLLVDLKKYEVDAVYEYFAIPKKEKDAFLVAKLVDWEKYNLLQGEANLYFEDTYIGRTILEAESLNDTLSISLGRDRSIVIEREKIDQSSTKRLIGSNYTETRAYKITVKNNKSSNINLKILDQYPISIVNDISVNLLKSSNGNVNKETGIIDWELKLSAGEQKVLELEYEVKYPKREKVILDR</sequence>
<dbReference type="Pfam" id="PF13598">
    <property type="entry name" value="DUF4139"/>
    <property type="match status" value="1"/>
</dbReference>
<dbReference type="Pfam" id="PF13715">
    <property type="entry name" value="CarbopepD_reg_2"/>
    <property type="match status" value="1"/>
</dbReference>
<proteinExistence type="predicted"/>
<evidence type="ECO:0000259" key="3">
    <source>
        <dbReference type="Pfam" id="PF13600"/>
    </source>
</evidence>
<dbReference type="InterPro" id="IPR025554">
    <property type="entry name" value="DUF4140"/>
</dbReference>
<dbReference type="EMBL" id="JAKZGS010000002">
    <property type="protein sequence ID" value="MCH7396947.1"/>
    <property type="molecule type" value="Genomic_DNA"/>
</dbReference>
<dbReference type="PANTHER" id="PTHR31005">
    <property type="entry name" value="DUF4139 DOMAIN-CONTAINING PROTEIN"/>
    <property type="match status" value="1"/>
</dbReference>
<accession>A0ABS9UJZ2</accession>
<dbReference type="InterPro" id="IPR008969">
    <property type="entry name" value="CarboxyPept-like_regulatory"/>
</dbReference>
<name>A0ABS9UJZ2_9BACT</name>
<dbReference type="Gene3D" id="2.60.40.1120">
    <property type="entry name" value="Carboxypeptidase-like, regulatory domain"/>
    <property type="match status" value="1"/>
</dbReference>
<evidence type="ECO:0000313" key="5">
    <source>
        <dbReference type="Proteomes" id="UP001165488"/>
    </source>
</evidence>
<dbReference type="InterPro" id="IPR011935">
    <property type="entry name" value="CHP02231"/>
</dbReference>
<feature type="coiled-coil region" evidence="1">
    <location>
        <begin position="97"/>
        <end position="191"/>
    </location>
</feature>
<feature type="domain" description="DUF4139" evidence="2">
    <location>
        <begin position="213"/>
        <end position="613"/>
    </location>
</feature>
<comment type="caution">
    <text evidence="4">The sequence shown here is derived from an EMBL/GenBank/DDBJ whole genome shotgun (WGS) entry which is preliminary data.</text>
</comment>
<dbReference type="InterPro" id="IPR037291">
    <property type="entry name" value="DUF4139"/>
</dbReference>